<dbReference type="Proteomes" id="UP000016860">
    <property type="component" value="Unassembled WGS sequence"/>
</dbReference>
<dbReference type="PATRIC" id="fig|1330534.3.peg.3088"/>
<accession>U4QZN6</accession>
<proteinExistence type="inferred from homology"/>
<evidence type="ECO:0000256" key="4">
    <source>
        <dbReference type="SAM" id="SignalP"/>
    </source>
</evidence>
<sequence length="441" mass="48011">MKKLSAIILLMAMVTTMFGCSGGSGDTGTTASQTSGTDSTGKAEKKEIVWMTETTKENQEILEAFEAKTGIKVKGEYLAFNDLFESIEIKIASGSEDYDVISVDGPMVAAYANRGYILPLDKYFTDDEKGQFIDSSRDAGIWDGKFYAPAQATSAQLLWYNKALLKQAGVTIRDNDENNRLTWEEIEDMAKKTVAAVDPDKSKGISGIQFQQVSRTYQMCALANSMGGKNIGDDGYTVDGVINNDAWIKSMTWMQNLYNSGLSQKGITADEVPNYFNSGKIVFMAGGTWTAAACDTAGMKDYGWTYAPAFKGFEKNVGTGTGSWHFGVNAASKNVDAAVEFIKYMSIGEGSDKYLKWSGDMPARKSKIQELIDDKNTAGYLKVGAYEASNTAVPRALTPGYSEYSSVMDATFENIRNGSTVKDSLNSAVEQINSAMAKYKK</sequence>
<comment type="similarity">
    <text evidence="1">Belongs to the bacterial solute-binding protein 1 family.</text>
</comment>
<dbReference type="EMBL" id="ATAY01000085">
    <property type="protein sequence ID" value="EPR09603.1"/>
    <property type="molecule type" value="Genomic_DNA"/>
</dbReference>
<dbReference type="PROSITE" id="PS00018">
    <property type="entry name" value="EF_HAND_1"/>
    <property type="match status" value="1"/>
</dbReference>
<dbReference type="STRING" id="1330534.L323_15605"/>
<dbReference type="AlphaFoldDB" id="U4QZN6"/>
<keyword evidence="3 4" id="KW-0732">Signal</keyword>
<dbReference type="GO" id="GO:0042956">
    <property type="term" value="P:maltodextrin transmembrane transport"/>
    <property type="evidence" value="ECO:0007669"/>
    <property type="project" value="TreeGrafter"/>
</dbReference>
<dbReference type="RefSeq" id="WP_020816551.1">
    <property type="nucleotide sequence ID" value="NZ_ATAY01000085.1"/>
</dbReference>
<name>U4QZN6_9FIRM</name>
<protein>
    <recommendedName>
        <fullName evidence="7">ABC transporter substrate-binding protein</fullName>
    </recommendedName>
</protein>
<dbReference type="GO" id="GO:1901982">
    <property type="term" value="F:maltose binding"/>
    <property type="evidence" value="ECO:0007669"/>
    <property type="project" value="TreeGrafter"/>
</dbReference>
<dbReference type="CDD" id="cd13585">
    <property type="entry name" value="PBP2_TMBP_like"/>
    <property type="match status" value="1"/>
</dbReference>
<dbReference type="Pfam" id="PF01547">
    <property type="entry name" value="SBP_bac_1"/>
    <property type="match status" value="1"/>
</dbReference>
<dbReference type="PANTHER" id="PTHR30061:SF50">
    <property type="entry name" value="MALTOSE_MALTODEXTRIN-BINDING PERIPLASMIC PROTEIN"/>
    <property type="match status" value="1"/>
</dbReference>
<evidence type="ECO:0000313" key="6">
    <source>
        <dbReference type="Proteomes" id="UP000016860"/>
    </source>
</evidence>
<dbReference type="PANTHER" id="PTHR30061">
    <property type="entry name" value="MALTOSE-BINDING PERIPLASMIC PROTEIN"/>
    <property type="match status" value="1"/>
</dbReference>
<gene>
    <name evidence="5" type="ORF">L323_15605</name>
</gene>
<dbReference type="SUPFAM" id="SSF53850">
    <property type="entry name" value="Periplasmic binding protein-like II"/>
    <property type="match status" value="1"/>
</dbReference>
<organism evidence="5 6">
    <name type="scientific">Ruminiclostridium papyrosolvens C7</name>
    <dbReference type="NCBI Taxonomy" id="1330534"/>
    <lineage>
        <taxon>Bacteria</taxon>
        <taxon>Bacillati</taxon>
        <taxon>Bacillota</taxon>
        <taxon>Clostridia</taxon>
        <taxon>Eubacteriales</taxon>
        <taxon>Oscillospiraceae</taxon>
        <taxon>Ruminiclostridium</taxon>
    </lineage>
</organism>
<comment type="caution">
    <text evidence="5">The sequence shown here is derived from an EMBL/GenBank/DDBJ whole genome shotgun (WGS) entry which is preliminary data.</text>
</comment>
<evidence type="ECO:0000256" key="2">
    <source>
        <dbReference type="ARBA" id="ARBA00022448"/>
    </source>
</evidence>
<evidence type="ECO:0000313" key="5">
    <source>
        <dbReference type="EMBL" id="EPR09603.1"/>
    </source>
</evidence>
<reference evidence="5 6" key="1">
    <citation type="journal article" date="2013" name="Genome Announc.">
        <title>Draft Genome Sequence of the Cellulolytic Bacterium Clostridium papyrosolvens C7 (ATCC 700395).</title>
        <authorList>
            <person name="Zepeda V."/>
            <person name="Dassa B."/>
            <person name="Borovok I."/>
            <person name="Lamed R."/>
            <person name="Bayer E.A."/>
            <person name="Cate J.H."/>
        </authorList>
    </citation>
    <scope>NUCLEOTIDE SEQUENCE [LARGE SCALE GENOMIC DNA]</scope>
    <source>
        <strain evidence="5 6">C7</strain>
    </source>
</reference>
<keyword evidence="2" id="KW-0813">Transport</keyword>
<dbReference type="PROSITE" id="PS51257">
    <property type="entry name" value="PROKAR_LIPOPROTEIN"/>
    <property type="match status" value="1"/>
</dbReference>
<feature type="chain" id="PRO_5039087194" description="ABC transporter substrate-binding protein" evidence="4">
    <location>
        <begin position="20"/>
        <end position="441"/>
    </location>
</feature>
<dbReference type="Gene3D" id="3.40.190.10">
    <property type="entry name" value="Periplasmic binding protein-like II"/>
    <property type="match status" value="1"/>
</dbReference>
<evidence type="ECO:0000256" key="3">
    <source>
        <dbReference type="ARBA" id="ARBA00022729"/>
    </source>
</evidence>
<dbReference type="InterPro" id="IPR018247">
    <property type="entry name" value="EF_Hand_1_Ca_BS"/>
</dbReference>
<feature type="signal peptide" evidence="4">
    <location>
        <begin position="1"/>
        <end position="19"/>
    </location>
</feature>
<evidence type="ECO:0008006" key="7">
    <source>
        <dbReference type="Google" id="ProtNLM"/>
    </source>
</evidence>
<dbReference type="GO" id="GO:0055052">
    <property type="term" value="C:ATP-binding cassette (ABC) transporter complex, substrate-binding subunit-containing"/>
    <property type="evidence" value="ECO:0007669"/>
    <property type="project" value="TreeGrafter"/>
</dbReference>
<dbReference type="OrthoDB" id="383712at2"/>
<dbReference type="GO" id="GO:0015768">
    <property type="term" value="P:maltose transport"/>
    <property type="evidence" value="ECO:0007669"/>
    <property type="project" value="TreeGrafter"/>
</dbReference>
<dbReference type="InterPro" id="IPR006059">
    <property type="entry name" value="SBP"/>
</dbReference>
<evidence type="ECO:0000256" key="1">
    <source>
        <dbReference type="ARBA" id="ARBA00008520"/>
    </source>
</evidence>